<proteinExistence type="predicted"/>
<gene>
    <name evidence="2" type="ORF">Lade_1874</name>
    <name evidence="3" type="ORF">NCTC12735_01593</name>
</gene>
<feature type="transmembrane region" description="Helical" evidence="1">
    <location>
        <begin position="272"/>
        <end position="294"/>
    </location>
</feature>
<dbReference type="EMBL" id="LR134433">
    <property type="protein sequence ID" value="VEH85948.1"/>
    <property type="molecule type" value="Genomic_DNA"/>
</dbReference>
<geneLocation type="plasmid" evidence="3 5">
    <name>24</name>
</geneLocation>
<feature type="transmembrane region" description="Helical" evidence="1">
    <location>
        <begin position="126"/>
        <end position="149"/>
    </location>
</feature>
<name>A0A0W0R0G3_9GAMM</name>
<evidence type="ECO:0000313" key="4">
    <source>
        <dbReference type="Proteomes" id="UP000054859"/>
    </source>
</evidence>
<keyword evidence="3" id="KW-0614">Plasmid</keyword>
<dbReference type="AlphaFoldDB" id="A0A0W0R0G3"/>
<keyword evidence="1" id="KW-0472">Membrane</keyword>
<keyword evidence="1" id="KW-1133">Transmembrane helix</keyword>
<reference evidence="3 5" key="2">
    <citation type="submission" date="2018-12" db="EMBL/GenBank/DDBJ databases">
        <authorList>
            <consortium name="Pathogen Informatics"/>
        </authorList>
    </citation>
    <scope>NUCLEOTIDE SEQUENCE [LARGE SCALE GENOMIC DNA]</scope>
    <source>
        <strain evidence="3 5">NCTC12735</strain>
        <plasmid evidence="5">24</plasmid>
    </source>
</reference>
<dbReference type="KEGG" id="ladl:NCTC12735_01593"/>
<evidence type="ECO:0000313" key="5">
    <source>
        <dbReference type="Proteomes" id="UP000281170"/>
    </source>
</evidence>
<feature type="transmembrane region" description="Helical" evidence="1">
    <location>
        <begin position="95"/>
        <end position="120"/>
    </location>
</feature>
<reference evidence="2 4" key="1">
    <citation type="submission" date="2015-11" db="EMBL/GenBank/DDBJ databases">
        <title>Identification of large and diverse effector repertoires of 38 Legionella species.</title>
        <authorList>
            <person name="Burstein D."/>
            <person name="Amaro F."/>
            <person name="Zusman T."/>
            <person name="Lifshitz Z."/>
            <person name="Cohen O."/>
            <person name="Gilbert J.A."/>
            <person name="Pupko T."/>
            <person name="Shuman H.A."/>
            <person name="Segal G."/>
        </authorList>
    </citation>
    <scope>NUCLEOTIDE SEQUENCE [LARGE SCALE GENOMIC DNA]</scope>
    <source>
        <strain evidence="2 4">1762-AUS-E</strain>
    </source>
</reference>
<accession>A0A0W0R0G3</accession>
<dbReference type="Proteomes" id="UP000281170">
    <property type="component" value="Plasmid 24"/>
</dbReference>
<keyword evidence="4" id="KW-1185">Reference proteome</keyword>
<feature type="transmembrane region" description="Helical" evidence="1">
    <location>
        <begin position="233"/>
        <end position="252"/>
    </location>
</feature>
<keyword evidence="1" id="KW-0812">Transmembrane</keyword>
<dbReference type="PATRIC" id="fig|45056.6.peg.1936"/>
<protein>
    <submittedName>
        <fullName evidence="2">Coiled-coil protein</fullName>
    </submittedName>
</protein>
<evidence type="ECO:0000313" key="2">
    <source>
        <dbReference type="EMBL" id="KTC64580.1"/>
    </source>
</evidence>
<dbReference type="STRING" id="45056.Lade_1874"/>
<dbReference type="Proteomes" id="UP000054859">
    <property type="component" value="Unassembled WGS sequence"/>
</dbReference>
<organism evidence="2 4">
    <name type="scientific">Legionella adelaidensis</name>
    <dbReference type="NCBI Taxonomy" id="45056"/>
    <lineage>
        <taxon>Bacteria</taxon>
        <taxon>Pseudomonadati</taxon>
        <taxon>Pseudomonadota</taxon>
        <taxon>Gammaproteobacteria</taxon>
        <taxon>Legionellales</taxon>
        <taxon>Legionellaceae</taxon>
        <taxon>Legionella</taxon>
    </lineage>
</organism>
<evidence type="ECO:0000313" key="3">
    <source>
        <dbReference type="EMBL" id="VEH85948.1"/>
    </source>
</evidence>
<evidence type="ECO:0000256" key="1">
    <source>
        <dbReference type="SAM" id="Phobius"/>
    </source>
</evidence>
<sequence>MAVKLSASSKKLIEKLYSVLPHLPLGNWVGQDSMSRTTLIDWLKEDIALEESELKHYFLIECLRAALLEDVFYSFLTEKEKEARKKKSPSLTTRLLFGFLTLAGTILAICNGFDGVVSVLTTVAMIPASMILAAGAVFSLLSVIVFYGFDFIALSNNLGIQISQSPRLIDVLLEQTKQIKNLRKEIDSKLSCKDEKILLELLSIVSMLKFRFDALESSREHYKNRLQNPYLNIAKLVTALIAGILFFAGGFFSGQSLALVFAGLFSASVTAAMFPVVLTSIITGVGAFSLYWFVERPGLENLLGRWFGLDKDKIDELASEEVVEKQTNYLNLLQKKLESRLEDCREIKHLKQRETSTKNANVIHFPSPLLERDPAPSLAIGRNPHCFLRPSRSADDLMLLVNRRERILGL</sequence>
<dbReference type="EMBL" id="LNKA01000019">
    <property type="protein sequence ID" value="KTC64580.1"/>
    <property type="molecule type" value="Genomic_DNA"/>
</dbReference>